<accession>A0A2H0KAX3</accession>
<reference evidence="1 2" key="1">
    <citation type="submission" date="2017-09" db="EMBL/GenBank/DDBJ databases">
        <title>Depth-based differentiation of microbial function through sediment-hosted aquifers and enrichment of novel symbionts in the deep terrestrial subsurface.</title>
        <authorList>
            <person name="Probst A.J."/>
            <person name="Ladd B."/>
            <person name="Jarett J.K."/>
            <person name="Geller-Mcgrath D.E."/>
            <person name="Sieber C.M."/>
            <person name="Emerson J.B."/>
            <person name="Anantharaman K."/>
            <person name="Thomas B.C."/>
            <person name="Malmstrom R."/>
            <person name="Stieglmeier M."/>
            <person name="Klingl A."/>
            <person name="Woyke T."/>
            <person name="Ryan C.M."/>
            <person name="Banfield J.F."/>
        </authorList>
    </citation>
    <scope>NUCLEOTIDE SEQUENCE [LARGE SCALE GENOMIC DNA]</scope>
    <source>
        <strain evidence="1">CG11_big_fil_rev_8_21_14_0_20_46_11</strain>
    </source>
</reference>
<protein>
    <recommendedName>
        <fullName evidence="3">DUF2283 domain-containing protein</fullName>
    </recommendedName>
</protein>
<dbReference type="PANTHER" id="PTHR37029:SF1">
    <property type="entry name" value="SSR1768 PROTEIN"/>
    <property type="match status" value="1"/>
</dbReference>
<dbReference type="Proteomes" id="UP000229342">
    <property type="component" value="Unassembled WGS sequence"/>
</dbReference>
<dbReference type="EMBL" id="PCVG01000055">
    <property type="protein sequence ID" value="PIQ68411.1"/>
    <property type="molecule type" value="Genomic_DNA"/>
</dbReference>
<evidence type="ECO:0008006" key="3">
    <source>
        <dbReference type="Google" id="ProtNLM"/>
    </source>
</evidence>
<dbReference type="AlphaFoldDB" id="A0A2H0KAX3"/>
<organism evidence="1 2">
    <name type="scientific">Candidatus Taylorbacteria bacterium CG11_big_fil_rev_8_21_14_0_20_46_11</name>
    <dbReference type="NCBI Taxonomy" id="1975025"/>
    <lineage>
        <taxon>Bacteria</taxon>
        <taxon>Candidatus Tayloriibacteriota</taxon>
    </lineage>
</organism>
<evidence type="ECO:0000313" key="2">
    <source>
        <dbReference type="Proteomes" id="UP000229342"/>
    </source>
</evidence>
<gene>
    <name evidence="1" type="ORF">COV91_04305</name>
</gene>
<sequence length="81" mass="8801">MKVHYDKIADAMYIRLRTGKIKGTVKVNDRLMVDVDAKGNTIGVELLDASLQLSSKGIKGLEHDVALGIPVEIISTTPILI</sequence>
<dbReference type="Pfam" id="PF10049">
    <property type="entry name" value="DUF2283"/>
    <property type="match status" value="1"/>
</dbReference>
<comment type="caution">
    <text evidence="1">The sequence shown here is derived from an EMBL/GenBank/DDBJ whole genome shotgun (WGS) entry which is preliminary data.</text>
</comment>
<dbReference type="InterPro" id="IPR019270">
    <property type="entry name" value="DUF2283"/>
</dbReference>
<evidence type="ECO:0000313" key="1">
    <source>
        <dbReference type="EMBL" id="PIQ68411.1"/>
    </source>
</evidence>
<proteinExistence type="predicted"/>
<name>A0A2H0KAX3_9BACT</name>
<dbReference type="PANTHER" id="PTHR37029">
    <property type="entry name" value="SSR1768 PROTEIN"/>
    <property type="match status" value="1"/>
</dbReference>